<proteinExistence type="predicted"/>
<dbReference type="EMBL" id="JAACJM010000119">
    <property type="protein sequence ID" value="KAF5344724.1"/>
    <property type="molecule type" value="Genomic_DNA"/>
</dbReference>
<name>A0A8H5CNY7_9AGAR</name>
<dbReference type="InterPro" id="IPR027417">
    <property type="entry name" value="P-loop_NTPase"/>
</dbReference>
<feature type="domain" description="Novel STAND NTPase 1" evidence="1">
    <location>
        <begin position="68"/>
        <end position="299"/>
    </location>
</feature>
<protein>
    <recommendedName>
        <fullName evidence="1">Novel STAND NTPase 1 domain-containing protein</fullName>
    </recommendedName>
</protein>
<dbReference type="SUPFAM" id="SSF48452">
    <property type="entry name" value="TPR-like"/>
    <property type="match status" value="1"/>
</dbReference>
<sequence length="669" mass="75393">MGPTDNSSDQTGTGNQANVFSGAHHNTFVGTSITNISGNVNYYTYLPESKPKEITLDDLLLNTPQAPVVFTGRSSLVEEAVNTLCEAGEFHIAILGAGGIGKTSLALHIMESHLIKEKFGEKCYFIPCEILPDAQNLTQGLVHAIGWQVTQGKTPLGILLDYLKGCQGVLFILDNFDTSWNSDDQAKFKNLIEKICSFKSVSVIVTMRGTDGPGQIKWHKLGGQSGLPPLKLSAAKEAFCSFSSDGKFTIEQKDPLLEQLLSQMDGMPLAIMLIAQHAKELPLKDLMEMWNGQKTAVLKRIGEQDDRLTSIEVSIELTLNIIREKLSPTGEDRLRLIAFLPSGIPDWLENLPKVLPNATMEVLVLKKSCLIHEAGNQTLRMLTPIVEYIMKIYGITGQFVNQIWRFYESFIDNLPQNSIKGDIQLGLHIANIFKILDIQIEKSFEKSHMNMLKRLDNYSQYFPGLMPLVEKYLRWQSQMSLGDQIEVMFLQEDMFSFMGEYEKAIAIIKDVEKLHKHQINQEISNLEVITSSKGTHVNYTTEQTQAECYKRLGQITYYQSDYNESQGKVQQAMNLYKKIGNMKGAAQCLQYMGEISQMLGQYEEGKVMLEQARKYFEEIRDRLGVAQCLQCIGNIRQMLGQFEKARVMLEQAKRQFEEIGDRLGAAQCL</sequence>
<dbReference type="Pfam" id="PF20703">
    <property type="entry name" value="nSTAND1"/>
    <property type="match status" value="1"/>
</dbReference>
<dbReference type="InterPro" id="IPR049052">
    <property type="entry name" value="nSTAND1"/>
</dbReference>
<dbReference type="AlphaFoldDB" id="A0A8H5CNY7"/>
<dbReference type="InterPro" id="IPR019734">
    <property type="entry name" value="TPR_rpt"/>
</dbReference>
<dbReference type="PANTHER" id="PTHR47691:SF3">
    <property type="entry name" value="HTH-TYPE TRANSCRIPTIONAL REGULATOR RV0890C-RELATED"/>
    <property type="match status" value="1"/>
</dbReference>
<comment type="caution">
    <text evidence="2">The sequence shown here is derived from an EMBL/GenBank/DDBJ whole genome shotgun (WGS) entry which is preliminary data.</text>
</comment>
<dbReference type="InterPro" id="IPR011990">
    <property type="entry name" value="TPR-like_helical_dom_sf"/>
</dbReference>
<dbReference type="Pfam" id="PF13424">
    <property type="entry name" value="TPR_12"/>
    <property type="match status" value="1"/>
</dbReference>
<dbReference type="Gene3D" id="1.25.40.10">
    <property type="entry name" value="Tetratricopeptide repeat domain"/>
    <property type="match status" value="1"/>
</dbReference>
<keyword evidence="3" id="KW-1185">Reference proteome</keyword>
<evidence type="ECO:0000313" key="2">
    <source>
        <dbReference type="EMBL" id="KAF5344724.1"/>
    </source>
</evidence>
<dbReference type="Proteomes" id="UP000559256">
    <property type="component" value="Unassembled WGS sequence"/>
</dbReference>
<reference evidence="2 3" key="1">
    <citation type="journal article" date="2020" name="ISME J.">
        <title>Uncovering the hidden diversity of litter-decomposition mechanisms in mushroom-forming fungi.</title>
        <authorList>
            <person name="Floudas D."/>
            <person name="Bentzer J."/>
            <person name="Ahren D."/>
            <person name="Johansson T."/>
            <person name="Persson P."/>
            <person name="Tunlid A."/>
        </authorList>
    </citation>
    <scope>NUCLEOTIDE SEQUENCE [LARGE SCALE GENOMIC DNA]</scope>
    <source>
        <strain evidence="2 3">CBS 291.85</strain>
    </source>
</reference>
<evidence type="ECO:0000259" key="1">
    <source>
        <dbReference type="Pfam" id="PF20703"/>
    </source>
</evidence>
<dbReference type="PANTHER" id="PTHR47691">
    <property type="entry name" value="REGULATOR-RELATED"/>
    <property type="match status" value="1"/>
</dbReference>
<gene>
    <name evidence="2" type="ORF">D9758_015300</name>
</gene>
<dbReference type="Gene3D" id="3.40.50.300">
    <property type="entry name" value="P-loop containing nucleotide triphosphate hydrolases"/>
    <property type="match status" value="1"/>
</dbReference>
<dbReference type="SMART" id="SM00028">
    <property type="entry name" value="TPR"/>
    <property type="match status" value="3"/>
</dbReference>
<evidence type="ECO:0000313" key="3">
    <source>
        <dbReference type="Proteomes" id="UP000559256"/>
    </source>
</evidence>
<dbReference type="OrthoDB" id="621413at2759"/>
<organism evidence="2 3">
    <name type="scientific">Tetrapyrgos nigripes</name>
    <dbReference type="NCBI Taxonomy" id="182062"/>
    <lineage>
        <taxon>Eukaryota</taxon>
        <taxon>Fungi</taxon>
        <taxon>Dikarya</taxon>
        <taxon>Basidiomycota</taxon>
        <taxon>Agaricomycotina</taxon>
        <taxon>Agaricomycetes</taxon>
        <taxon>Agaricomycetidae</taxon>
        <taxon>Agaricales</taxon>
        <taxon>Marasmiineae</taxon>
        <taxon>Marasmiaceae</taxon>
        <taxon>Tetrapyrgos</taxon>
    </lineage>
</organism>
<accession>A0A8H5CNY7</accession>
<dbReference type="SUPFAM" id="SSF52540">
    <property type="entry name" value="P-loop containing nucleoside triphosphate hydrolases"/>
    <property type="match status" value="1"/>
</dbReference>